<organism evidence="1 2">
    <name type="scientific">Gigaspora rosea</name>
    <dbReference type="NCBI Taxonomy" id="44941"/>
    <lineage>
        <taxon>Eukaryota</taxon>
        <taxon>Fungi</taxon>
        <taxon>Fungi incertae sedis</taxon>
        <taxon>Mucoromycota</taxon>
        <taxon>Glomeromycotina</taxon>
        <taxon>Glomeromycetes</taxon>
        <taxon>Diversisporales</taxon>
        <taxon>Gigasporaceae</taxon>
        <taxon>Gigaspora</taxon>
    </lineage>
</organism>
<dbReference type="Proteomes" id="UP000266673">
    <property type="component" value="Unassembled WGS sequence"/>
</dbReference>
<name>A0A397VPP8_9GLOM</name>
<sequence>MLNFLEHHINNDRSATLVALRTCFGLLHNDLLNDGVDAMMTVIFPNTSRRSRSVTPILSRSSSAENLKFSAESFKFSALDDWSLPPHLVEPRDDYEFELHRDGLNLPLAYYENGRFPFVPRRSHNVPASFTKNGKPVTSTKLCDDYAAHKVIVIYLIIFWLE</sequence>
<gene>
    <name evidence="1" type="ORF">C2G38_2034029</name>
</gene>
<evidence type="ECO:0000313" key="2">
    <source>
        <dbReference type="Proteomes" id="UP000266673"/>
    </source>
</evidence>
<keyword evidence="2" id="KW-1185">Reference proteome</keyword>
<dbReference type="OrthoDB" id="2328499at2759"/>
<comment type="caution">
    <text evidence="1">The sequence shown here is derived from an EMBL/GenBank/DDBJ whole genome shotgun (WGS) entry which is preliminary data.</text>
</comment>
<evidence type="ECO:0000313" key="1">
    <source>
        <dbReference type="EMBL" id="RIB21893.1"/>
    </source>
</evidence>
<dbReference type="EMBL" id="QKWP01000336">
    <property type="protein sequence ID" value="RIB21893.1"/>
    <property type="molecule type" value="Genomic_DNA"/>
</dbReference>
<accession>A0A397VPP8</accession>
<dbReference type="AlphaFoldDB" id="A0A397VPP8"/>
<proteinExistence type="predicted"/>
<reference evidence="1 2" key="1">
    <citation type="submission" date="2018-06" db="EMBL/GenBank/DDBJ databases">
        <title>Comparative genomics reveals the genomic features of Rhizophagus irregularis, R. cerebriforme, R. diaphanum and Gigaspora rosea, and their symbiotic lifestyle signature.</title>
        <authorList>
            <person name="Morin E."/>
            <person name="San Clemente H."/>
            <person name="Chen E.C.H."/>
            <person name="De La Providencia I."/>
            <person name="Hainaut M."/>
            <person name="Kuo A."/>
            <person name="Kohler A."/>
            <person name="Murat C."/>
            <person name="Tang N."/>
            <person name="Roy S."/>
            <person name="Loubradou J."/>
            <person name="Henrissat B."/>
            <person name="Grigoriev I.V."/>
            <person name="Corradi N."/>
            <person name="Roux C."/>
            <person name="Martin F.M."/>
        </authorList>
    </citation>
    <scope>NUCLEOTIDE SEQUENCE [LARGE SCALE GENOMIC DNA]</scope>
    <source>
        <strain evidence="1 2">DAOM 194757</strain>
    </source>
</reference>
<protein>
    <submittedName>
        <fullName evidence="1">Uncharacterized protein</fullName>
    </submittedName>
</protein>